<gene>
    <name evidence="1" type="ORF">QFC24_006763</name>
</gene>
<name>A0ACC2WXK4_9TREE</name>
<dbReference type="EMBL" id="JASBWV010000038">
    <property type="protein sequence ID" value="KAJ9116248.1"/>
    <property type="molecule type" value="Genomic_DNA"/>
</dbReference>
<organism evidence="1 2">
    <name type="scientific">Naganishia onofrii</name>
    <dbReference type="NCBI Taxonomy" id="1851511"/>
    <lineage>
        <taxon>Eukaryota</taxon>
        <taxon>Fungi</taxon>
        <taxon>Dikarya</taxon>
        <taxon>Basidiomycota</taxon>
        <taxon>Agaricomycotina</taxon>
        <taxon>Tremellomycetes</taxon>
        <taxon>Filobasidiales</taxon>
        <taxon>Filobasidiaceae</taxon>
        <taxon>Naganishia</taxon>
    </lineage>
</organism>
<sequence>MPSSYRSGTPPTFVSTPSTTPDSTAGGKSGTDAESVDSFDHTRASAPSSSGRAATTAEFGSIEFPIYDPNGKPSLFSLPPGYGIEILTKDKAKKLQGTGEPLTVIATPSGEIDARATFPSAKIVSVPTAQITEAITTAIATAESTGNAKPDGNAQGTPMSETDHLLNIVVPAVVVPIVIAGILGAAYIIKKRDTKRRDRER</sequence>
<evidence type="ECO:0000313" key="1">
    <source>
        <dbReference type="EMBL" id="KAJ9116248.1"/>
    </source>
</evidence>
<dbReference type="Proteomes" id="UP001234202">
    <property type="component" value="Unassembled WGS sequence"/>
</dbReference>
<comment type="caution">
    <text evidence="1">The sequence shown here is derived from an EMBL/GenBank/DDBJ whole genome shotgun (WGS) entry which is preliminary data.</text>
</comment>
<evidence type="ECO:0000313" key="2">
    <source>
        <dbReference type="Proteomes" id="UP001234202"/>
    </source>
</evidence>
<reference evidence="1" key="1">
    <citation type="submission" date="2023-04" db="EMBL/GenBank/DDBJ databases">
        <title>Draft Genome sequencing of Naganishia species isolated from polar environments using Oxford Nanopore Technology.</title>
        <authorList>
            <person name="Leo P."/>
            <person name="Venkateswaran K."/>
        </authorList>
    </citation>
    <scope>NUCLEOTIDE SEQUENCE</scope>
    <source>
        <strain evidence="1">DBVPG 5303</strain>
    </source>
</reference>
<protein>
    <submittedName>
        <fullName evidence="1">Uncharacterized protein</fullName>
    </submittedName>
</protein>
<keyword evidence="2" id="KW-1185">Reference proteome</keyword>
<accession>A0ACC2WXK4</accession>
<proteinExistence type="predicted"/>